<evidence type="ECO:0000256" key="3">
    <source>
        <dbReference type="RuleBase" id="RU000363"/>
    </source>
</evidence>
<evidence type="ECO:0000256" key="4">
    <source>
        <dbReference type="SAM" id="Phobius"/>
    </source>
</evidence>
<protein>
    <submittedName>
        <fullName evidence="5">SDR family oxidoreductase</fullName>
    </submittedName>
</protein>
<dbReference type="InterPro" id="IPR020904">
    <property type="entry name" value="Sc_DH/Rdtase_CS"/>
</dbReference>
<evidence type="ECO:0000313" key="5">
    <source>
        <dbReference type="EMBL" id="XDO98205.1"/>
    </source>
</evidence>
<dbReference type="PANTHER" id="PTHR44196">
    <property type="entry name" value="DEHYDROGENASE/REDUCTASE SDR FAMILY MEMBER 7B"/>
    <property type="match status" value="1"/>
</dbReference>
<dbReference type="AlphaFoldDB" id="A0AB39KX35"/>
<keyword evidence="4" id="KW-1133">Transmembrane helix</keyword>
<keyword evidence="2" id="KW-0560">Oxidoreductase</keyword>
<dbReference type="EMBL" id="CP158375">
    <property type="protein sequence ID" value="XDO98205.1"/>
    <property type="molecule type" value="Genomic_DNA"/>
</dbReference>
<dbReference type="SUPFAM" id="SSF51735">
    <property type="entry name" value="NAD(P)-binding Rossmann-fold domains"/>
    <property type="match status" value="1"/>
</dbReference>
<keyword evidence="4" id="KW-0472">Membrane</keyword>
<dbReference type="PRINTS" id="PR00081">
    <property type="entry name" value="GDHRDH"/>
</dbReference>
<feature type="transmembrane region" description="Helical" evidence="4">
    <location>
        <begin position="300"/>
        <end position="319"/>
    </location>
</feature>
<dbReference type="GO" id="GO:0016020">
    <property type="term" value="C:membrane"/>
    <property type="evidence" value="ECO:0007669"/>
    <property type="project" value="TreeGrafter"/>
</dbReference>
<dbReference type="Pfam" id="PF00106">
    <property type="entry name" value="adh_short"/>
    <property type="match status" value="1"/>
</dbReference>
<dbReference type="PRINTS" id="PR00080">
    <property type="entry name" value="SDRFAMILY"/>
</dbReference>
<dbReference type="NCBIfam" id="NF004792">
    <property type="entry name" value="PRK06139.1"/>
    <property type="match status" value="1"/>
</dbReference>
<dbReference type="RefSeq" id="WP_369061931.1">
    <property type="nucleotide sequence ID" value="NZ_CP158375.1"/>
</dbReference>
<proteinExistence type="inferred from homology"/>
<dbReference type="InterPro" id="IPR002347">
    <property type="entry name" value="SDR_fam"/>
</dbReference>
<dbReference type="GO" id="GO:0016491">
    <property type="term" value="F:oxidoreductase activity"/>
    <property type="evidence" value="ECO:0007669"/>
    <property type="project" value="UniProtKB-KW"/>
</dbReference>
<dbReference type="PANTHER" id="PTHR44196:SF1">
    <property type="entry name" value="DEHYDROGENASE_REDUCTASE SDR FAMILY MEMBER 7B"/>
    <property type="match status" value="1"/>
</dbReference>
<keyword evidence="4" id="KW-0812">Transmembrane</keyword>
<dbReference type="InterPro" id="IPR036291">
    <property type="entry name" value="NAD(P)-bd_dom_sf"/>
</dbReference>
<sequence length="326" mass="32987">MASNRIAGKTVVVVGASSGIGRAASELFASKGARLVLTARGEAGLEATAAACREHGAAVITVVGDISVADVAQAVLTRAVEAFGAVDVWVNNAGVGAVGLFDETPMAANEQIVATNLIGGMHGAHAAIGYFKARGEGVLINTLSLGSFVPAPYAGAYSATKFALRALSQSLRGELAASPHIHVCDVLPTFVDTPGLAHGANFTGRAIKPPPPLVGPKAVARAIVAAAERPRPHTVVGRGMTLVARAAYAVSPELTMRMMRLGFESYFAAAPRVSPTQGNLFSPSVGGAVEGGYRSKSGRLIATSAAVLAVVGLGALWLGSSVKGRA</sequence>
<evidence type="ECO:0000256" key="2">
    <source>
        <dbReference type="ARBA" id="ARBA00023002"/>
    </source>
</evidence>
<evidence type="ECO:0000256" key="1">
    <source>
        <dbReference type="ARBA" id="ARBA00006484"/>
    </source>
</evidence>
<dbReference type="Gene3D" id="3.40.50.720">
    <property type="entry name" value="NAD(P)-binding Rossmann-like Domain"/>
    <property type="match status" value="1"/>
</dbReference>
<name>A0AB39KX35_9CAUL</name>
<organism evidence="5">
    <name type="scientific">Caulobacter sp. 73W</name>
    <dbReference type="NCBI Taxonomy" id="3161137"/>
    <lineage>
        <taxon>Bacteria</taxon>
        <taxon>Pseudomonadati</taxon>
        <taxon>Pseudomonadota</taxon>
        <taxon>Alphaproteobacteria</taxon>
        <taxon>Caulobacterales</taxon>
        <taxon>Caulobacteraceae</taxon>
        <taxon>Caulobacter</taxon>
    </lineage>
</organism>
<reference evidence="5" key="1">
    <citation type="submission" date="2024-06" db="EMBL/GenBank/DDBJ databases">
        <title>Caulobacter inopinatus, sp. nov.</title>
        <authorList>
            <person name="Donachie S.P."/>
        </authorList>
    </citation>
    <scope>NUCLEOTIDE SEQUENCE</scope>
    <source>
        <strain evidence="5">73W</strain>
    </source>
</reference>
<comment type="similarity">
    <text evidence="1 3">Belongs to the short-chain dehydrogenases/reductases (SDR) family.</text>
</comment>
<dbReference type="PROSITE" id="PS00061">
    <property type="entry name" value="ADH_SHORT"/>
    <property type="match status" value="1"/>
</dbReference>
<gene>
    <name evidence="5" type="ORF">ABOZ73_07255</name>
</gene>
<accession>A0AB39KX35</accession>